<reference evidence="2 3" key="1">
    <citation type="submission" date="2020-05" db="EMBL/GenBank/DDBJ databases">
        <title>Identification and distribution of gene clusters putatively required for synthesis of sphingolipid metabolism inhibitors in phylogenetically diverse species of the filamentous fungus Fusarium.</title>
        <authorList>
            <person name="Kim H.-S."/>
            <person name="Busman M."/>
            <person name="Brown D.W."/>
            <person name="Divon H."/>
            <person name="Uhlig S."/>
            <person name="Proctor R.H."/>
        </authorList>
    </citation>
    <scope>NUCLEOTIDE SEQUENCE [LARGE SCALE GENOMIC DNA]</scope>
    <source>
        <strain evidence="2 3">NRRL 53147</strain>
    </source>
</reference>
<name>A0A8H5IH47_9HYPO</name>
<comment type="caution">
    <text evidence="2">The sequence shown here is derived from an EMBL/GenBank/DDBJ whole genome shotgun (WGS) entry which is preliminary data.</text>
</comment>
<evidence type="ECO:0000259" key="1">
    <source>
        <dbReference type="Pfam" id="PF13401"/>
    </source>
</evidence>
<proteinExistence type="predicted"/>
<protein>
    <submittedName>
        <fullName evidence="2">Kinesin light chain</fullName>
    </submittedName>
</protein>
<dbReference type="InterPro" id="IPR049945">
    <property type="entry name" value="AAA_22"/>
</dbReference>
<dbReference type="Proteomes" id="UP000522262">
    <property type="component" value="Unassembled WGS sequence"/>
</dbReference>
<evidence type="ECO:0000313" key="2">
    <source>
        <dbReference type="EMBL" id="KAF5535745.1"/>
    </source>
</evidence>
<dbReference type="AlphaFoldDB" id="A0A8H5IH47"/>
<dbReference type="PANTHER" id="PTHR35205:SF1">
    <property type="entry name" value="ZU5 DOMAIN-CONTAINING PROTEIN"/>
    <property type="match status" value="1"/>
</dbReference>
<dbReference type="Gene3D" id="3.40.50.300">
    <property type="entry name" value="P-loop containing nucleotide triphosphate hydrolases"/>
    <property type="match status" value="1"/>
</dbReference>
<keyword evidence="3" id="KW-1185">Reference proteome</keyword>
<organism evidence="2 3">
    <name type="scientific">Fusarium mexicanum</name>
    <dbReference type="NCBI Taxonomy" id="751941"/>
    <lineage>
        <taxon>Eukaryota</taxon>
        <taxon>Fungi</taxon>
        <taxon>Dikarya</taxon>
        <taxon>Ascomycota</taxon>
        <taxon>Pezizomycotina</taxon>
        <taxon>Sordariomycetes</taxon>
        <taxon>Hypocreomycetidae</taxon>
        <taxon>Hypocreales</taxon>
        <taxon>Nectriaceae</taxon>
        <taxon>Fusarium</taxon>
        <taxon>Fusarium fujikuroi species complex</taxon>
    </lineage>
</organism>
<gene>
    <name evidence="2" type="ORF">FMEXI_10651</name>
</gene>
<accession>A0A8H5IH47</accession>
<feature type="domain" description="ORC1/DEAH AAA+ ATPase" evidence="1">
    <location>
        <begin position="74"/>
        <end position="162"/>
    </location>
</feature>
<dbReference type="Pfam" id="PF13401">
    <property type="entry name" value="AAA_22"/>
    <property type="match status" value="1"/>
</dbReference>
<dbReference type="GO" id="GO:0016887">
    <property type="term" value="F:ATP hydrolysis activity"/>
    <property type="evidence" value="ECO:0007669"/>
    <property type="project" value="InterPro"/>
</dbReference>
<dbReference type="EMBL" id="JAAOAM010000270">
    <property type="protein sequence ID" value="KAF5535745.1"/>
    <property type="molecule type" value="Genomic_DNA"/>
</dbReference>
<dbReference type="PANTHER" id="PTHR35205">
    <property type="entry name" value="NB-ARC AND TPR DOMAIN PROTEIN"/>
    <property type="match status" value="1"/>
</dbReference>
<dbReference type="InterPro" id="IPR027417">
    <property type="entry name" value="P-loop_NTPase"/>
</dbReference>
<evidence type="ECO:0000313" key="3">
    <source>
        <dbReference type="Proteomes" id="UP000522262"/>
    </source>
</evidence>
<sequence length="467" mass="52823">MAGPRFNDPVYGSNVVTGISATGNAHQTFNFNQHLESRPFFLFPYEKNEDFVPRPEISSKLNELLPNNCDDFRSAALWGLGGSGKTQIALEFAYSRYSKRKCSVFWVHADSEAKFAQDYGSIASVLGTNTQGSEHELLQNVRHKIESLPRWLLIIDNADDLSLFGVGSTRARNTSKIMNYIPNGPNGTILWISRDEAILGSLVGVRRGMAVPEMTSEESKVLLESKMPQTIGEDELDDAVLLLEELQFLPLAISQAGTYMRRTETSVGQYLDGFKEETTRWRMLKEPVFDRYRLQNISNSILETWSSSIHHIHQENELAYNILHILAYVDNQTITEQLVDAAAAYGETKHTEDMLGSKKREAVRRLKNFSFLVEHYQGDNECAYEMHKLVKDAIRYNLRNASLWDANAKKATKDSRRLGVCIKRRFRNNGSSKGVTRHGEEYFVSAAAAVVASTYPRRTHLKPVEAL</sequence>
<dbReference type="SUPFAM" id="SSF52540">
    <property type="entry name" value="P-loop containing nucleoside triphosphate hydrolases"/>
    <property type="match status" value="1"/>
</dbReference>